<accession>A0A1G7I6K3</accession>
<evidence type="ECO:0000313" key="2">
    <source>
        <dbReference type="EMBL" id="SDF08094.1"/>
    </source>
</evidence>
<dbReference type="PROSITE" id="PS51257">
    <property type="entry name" value="PROKAR_LIPOPROTEIN"/>
    <property type="match status" value="1"/>
</dbReference>
<evidence type="ECO:0000256" key="1">
    <source>
        <dbReference type="SAM" id="SignalP"/>
    </source>
</evidence>
<feature type="chain" id="PRO_5011494978" evidence="1">
    <location>
        <begin position="23"/>
        <end position="128"/>
    </location>
</feature>
<organism evidence="2 3">
    <name type="scientific">Limimaricola pyoseonensis</name>
    <dbReference type="NCBI Taxonomy" id="521013"/>
    <lineage>
        <taxon>Bacteria</taxon>
        <taxon>Pseudomonadati</taxon>
        <taxon>Pseudomonadota</taxon>
        <taxon>Alphaproteobacteria</taxon>
        <taxon>Rhodobacterales</taxon>
        <taxon>Paracoccaceae</taxon>
        <taxon>Limimaricola</taxon>
    </lineage>
</organism>
<protein>
    <submittedName>
        <fullName evidence="2">Uncharacterized protein</fullName>
    </submittedName>
</protein>
<dbReference type="EMBL" id="FNAT01000007">
    <property type="protein sequence ID" value="SDF08094.1"/>
    <property type="molecule type" value="Genomic_DNA"/>
</dbReference>
<sequence>MRPFLLLALPLALAACATPREACVSSALREGRVLNALIAETRGNLARGYGLEQREVLRTEREFCEYRREDGTTGRRFCDVVNTETVTEPVTLDLAQEQVKLNQLLDRRDRQQQAERAAVAQCQARYPE</sequence>
<dbReference type="Proteomes" id="UP000198922">
    <property type="component" value="Unassembled WGS sequence"/>
</dbReference>
<dbReference type="OrthoDB" id="7875456at2"/>
<keyword evidence="3" id="KW-1185">Reference proteome</keyword>
<keyword evidence="1" id="KW-0732">Signal</keyword>
<dbReference type="RefSeq" id="WP_090113859.1">
    <property type="nucleotide sequence ID" value="NZ_FNAT01000007.1"/>
</dbReference>
<proteinExistence type="predicted"/>
<evidence type="ECO:0000313" key="3">
    <source>
        <dbReference type="Proteomes" id="UP000198922"/>
    </source>
</evidence>
<gene>
    <name evidence="2" type="ORF">SAMN04488567_3340</name>
</gene>
<feature type="signal peptide" evidence="1">
    <location>
        <begin position="1"/>
        <end position="22"/>
    </location>
</feature>
<reference evidence="3" key="1">
    <citation type="submission" date="2016-10" db="EMBL/GenBank/DDBJ databases">
        <authorList>
            <person name="Varghese N."/>
            <person name="Submissions S."/>
        </authorList>
    </citation>
    <scope>NUCLEOTIDE SEQUENCE [LARGE SCALE GENOMIC DNA]</scope>
    <source>
        <strain evidence="3">DSM 21424</strain>
    </source>
</reference>
<dbReference type="AlphaFoldDB" id="A0A1G7I6K3"/>
<name>A0A1G7I6K3_9RHOB</name>
<dbReference type="STRING" id="521013.SAMN04488567_3340"/>